<dbReference type="SUPFAM" id="SSF52833">
    <property type="entry name" value="Thioredoxin-like"/>
    <property type="match status" value="1"/>
</dbReference>
<accession>A0A378YX18</accession>
<dbReference type="STRING" id="1406858.GCA_000710895_06672"/>
<dbReference type="EMBL" id="UGRY01000002">
    <property type="protein sequence ID" value="SUA81087.1"/>
    <property type="molecule type" value="Genomic_DNA"/>
</dbReference>
<name>A0A378YX18_9NOCA</name>
<evidence type="ECO:0000256" key="2">
    <source>
        <dbReference type="ARBA" id="ARBA00007801"/>
    </source>
</evidence>
<dbReference type="SUPFAM" id="SSF51905">
    <property type="entry name" value="FAD/NAD(P)-binding domain"/>
    <property type="match status" value="1"/>
</dbReference>
<evidence type="ECO:0000256" key="3">
    <source>
        <dbReference type="ARBA" id="ARBA00022630"/>
    </source>
</evidence>
<dbReference type="InterPro" id="IPR036188">
    <property type="entry name" value="FAD/NAD-bd_sf"/>
</dbReference>
<dbReference type="InterPro" id="IPR036249">
    <property type="entry name" value="Thioredoxin-like_sf"/>
</dbReference>
<gene>
    <name evidence="6" type="primary">pcpB_3</name>
    <name evidence="6" type="ORF">NCTC1934_04600</name>
</gene>
<dbReference type="PANTHER" id="PTHR43004:SF19">
    <property type="entry name" value="BINDING MONOOXYGENASE, PUTATIVE (JCVI)-RELATED"/>
    <property type="match status" value="1"/>
</dbReference>
<dbReference type="PANTHER" id="PTHR43004">
    <property type="entry name" value="TRK SYSTEM POTASSIUM UPTAKE PROTEIN"/>
    <property type="match status" value="1"/>
</dbReference>
<comment type="similarity">
    <text evidence="2">Belongs to the PheA/TfdB FAD monooxygenase family.</text>
</comment>
<organism evidence="6 7">
    <name type="scientific">Nocardia otitidiscaviarum</name>
    <dbReference type="NCBI Taxonomy" id="1823"/>
    <lineage>
        <taxon>Bacteria</taxon>
        <taxon>Bacillati</taxon>
        <taxon>Actinomycetota</taxon>
        <taxon>Actinomycetes</taxon>
        <taxon>Mycobacteriales</taxon>
        <taxon>Nocardiaceae</taxon>
        <taxon>Nocardia</taxon>
    </lineage>
</organism>
<dbReference type="InterPro" id="IPR002938">
    <property type="entry name" value="FAD-bd"/>
</dbReference>
<dbReference type="Gene3D" id="3.40.30.120">
    <property type="match status" value="1"/>
</dbReference>
<dbReference type="Pfam" id="PF21274">
    <property type="entry name" value="Rng_hyd_C"/>
    <property type="match status" value="1"/>
</dbReference>
<keyword evidence="7" id="KW-1185">Reference proteome</keyword>
<reference evidence="6 7" key="1">
    <citation type="submission" date="2018-06" db="EMBL/GenBank/DDBJ databases">
        <authorList>
            <consortium name="Pathogen Informatics"/>
            <person name="Doyle S."/>
        </authorList>
    </citation>
    <scope>NUCLEOTIDE SEQUENCE [LARGE SCALE GENOMIC DNA]</scope>
    <source>
        <strain evidence="6 7">NCTC1934</strain>
    </source>
</reference>
<proteinExistence type="inferred from homology"/>
<keyword evidence="6" id="KW-0560">Oxidoreductase</keyword>
<dbReference type="AlphaFoldDB" id="A0A378YX18"/>
<dbReference type="RefSeq" id="WP_039814899.1">
    <property type="nucleotide sequence ID" value="NZ_UGRY01000002.1"/>
</dbReference>
<keyword evidence="6" id="KW-0503">Monooxygenase</keyword>
<dbReference type="Gene3D" id="3.30.70.2450">
    <property type="match status" value="1"/>
</dbReference>
<sequence length="482" mass="51761">MSAQVLIAGAGPTGLTLAIDLARRGIAVRVVEQAERFFAGSRGDGIQPRTLEVFDDLGVLDAVLAAGMPQPLVRAYFGGELVAERRMSEWREPSSAVPYPNPWVLGQSDTEGILRDRLARLGVVVELSTALVDFTQDGDGVTATLSAPAGTETVRVDYLIGADGGRSTVRKRLGIPFEGSTDESVRMLLGDVRADALDHDFGYWFAEADAPMDGIVLSPLPGGRHFQFGTRLHGDAAPSLEVLQGYVDRLAHRPEVVLSDLAWSTVWRPNIRLAQRFREGRVFLAGDAAHVHPPTGGQGLNTGVQDAYNLGWKLAAALRGPGAEAEALLDSYQAERRAVAARVLGVSTELLDKTMDGAADAMNRGEETHQLDISYRDLMAHNSTDRALRAGDRAPDAPLVDAARRRVRLFELFRGPHSTLLLFGADRAPAAEAGVRVVPIVREHGVGDALGDPDGDAFRAYDAVDGTRVLVRPDGYVADRVG</sequence>
<feature type="domain" description="FAD-binding" evidence="5">
    <location>
        <begin position="3"/>
        <end position="344"/>
    </location>
</feature>
<evidence type="ECO:0000256" key="4">
    <source>
        <dbReference type="ARBA" id="ARBA00022827"/>
    </source>
</evidence>
<dbReference type="OrthoDB" id="8670884at2"/>
<dbReference type="Pfam" id="PF01494">
    <property type="entry name" value="FAD_binding_3"/>
    <property type="match status" value="1"/>
</dbReference>
<dbReference type="EC" id="1.14.13.50" evidence="6"/>
<dbReference type="Gene3D" id="3.50.50.60">
    <property type="entry name" value="FAD/NAD(P)-binding domain"/>
    <property type="match status" value="1"/>
</dbReference>
<evidence type="ECO:0000313" key="7">
    <source>
        <dbReference type="Proteomes" id="UP000255467"/>
    </source>
</evidence>
<dbReference type="GO" id="GO:0071949">
    <property type="term" value="F:FAD binding"/>
    <property type="evidence" value="ECO:0007669"/>
    <property type="project" value="InterPro"/>
</dbReference>
<dbReference type="GO" id="GO:0018677">
    <property type="term" value="F:pentachlorophenol monooxygenase activity"/>
    <property type="evidence" value="ECO:0007669"/>
    <property type="project" value="UniProtKB-EC"/>
</dbReference>
<dbReference type="NCBIfam" id="NF004832">
    <property type="entry name" value="PRK06184.1"/>
    <property type="match status" value="1"/>
</dbReference>
<evidence type="ECO:0000256" key="1">
    <source>
        <dbReference type="ARBA" id="ARBA00001974"/>
    </source>
</evidence>
<evidence type="ECO:0000259" key="5">
    <source>
        <dbReference type="Pfam" id="PF01494"/>
    </source>
</evidence>
<keyword evidence="3" id="KW-0285">Flavoprotein</keyword>
<evidence type="ECO:0000313" key="6">
    <source>
        <dbReference type="EMBL" id="SUA81087.1"/>
    </source>
</evidence>
<dbReference type="PRINTS" id="PR00420">
    <property type="entry name" value="RNGMNOXGNASE"/>
</dbReference>
<comment type="cofactor">
    <cofactor evidence="1">
        <name>FAD</name>
        <dbReference type="ChEBI" id="CHEBI:57692"/>
    </cofactor>
</comment>
<protein>
    <submittedName>
        <fullName evidence="6">Pentachlorophenol 4-monooxygenase</fullName>
        <ecNumber evidence="6">1.14.13.50</ecNumber>
    </submittedName>
</protein>
<dbReference type="Proteomes" id="UP000255467">
    <property type="component" value="Unassembled WGS sequence"/>
</dbReference>
<keyword evidence="4" id="KW-0274">FAD</keyword>
<dbReference type="InterPro" id="IPR050641">
    <property type="entry name" value="RIFMO-like"/>
</dbReference>